<dbReference type="AlphaFoldDB" id="A0ABC8UUP7"/>
<accession>A0ABC8UUP7</accession>
<name>A0ABC8UUP7_9AQUA</name>
<comment type="caution">
    <text evidence="2">The sequence shown here is derived from an EMBL/GenBank/DDBJ whole genome shotgun (WGS) entry which is preliminary data.</text>
</comment>
<organism evidence="2 3">
    <name type="scientific">Ilex paraguariensis</name>
    <name type="common">yerba mate</name>
    <dbReference type="NCBI Taxonomy" id="185542"/>
    <lineage>
        <taxon>Eukaryota</taxon>
        <taxon>Viridiplantae</taxon>
        <taxon>Streptophyta</taxon>
        <taxon>Embryophyta</taxon>
        <taxon>Tracheophyta</taxon>
        <taxon>Spermatophyta</taxon>
        <taxon>Magnoliopsida</taxon>
        <taxon>eudicotyledons</taxon>
        <taxon>Gunneridae</taxon>
        <taxon>Pentapetalae</taxon>
        <taxon>asterids</taxon>
        <taxon>campanulids</taxon>
        <taxon>Aquifoliales</taxon>
        <taxon>Aquifoliaceae</taxon>
        <taxon>Ilex</taxon>
    </lineage>
</organism>
<protein>
    <submittedName>
        <fullName evidence="2">Uncharacterized protein</fullName>
    </submittedName>
</protein>
<reference evidence="2 3" key="1">
    <citation type="submission" date="2024-02" db="EMBL/GenBank/DDBJ databases">
        <authorList>
            <person name="Vignale AGUSTIN F."/>
            <person name="Sosa J E."/>
            <person name="Modenutti C."/>
        </authorList>
    </citation>
    <scope>NUCLEOTIDE SEQUENCE [LARGE SCALE GENOMIC DNA]</scope>
</reference>
<evidence type="ECO:0000313" key="3">
    <source>
        <dbReference type="Proteomes" id="UP001642360"/>
    </source>
</evidence>
<sequence>MLDCHKSKREEEDKMGKQAYSPKEEGKQKTGILKKGQDLKGKEKEWQKVTRKGGPKVTVEEGHQVPNSLLYPNGLSEGVIAANKFNVLNGDHSGKDVGEEENAEMENHNGTPIIENSTTGGLEAKEKEDLSLSTSNHEGIQGVGVENEMSSNAGSPSRSFEGMKVYEVIGTPSQTQGTGPDEVQQTGSWERKLKKQIKEIDCDEQEDHRLDDELFGVIPKLVGLGDNEKLTMAATSLELKQAYGVRPQAMEGMTGMDLLRTLKVDMRHKLRPKIIWVDWSPPPSGCLKLNVDGVSKAAFSALPFAAAFHASVHLITAGLPAGFQIDFQLDFQLLFSCSAGLPAGFNVSPAGFSAVFHAFAPFS</sequence>
<evidence type="ECO:0000313" key="2">
    <source>
        <dbReference type="EMBL" id="CAK9184802.1"/>
    </source>
</evidence>
<evidence type="ECO:0000256" key="1">
    <source>
        <dbReference type="SAM" id="MobiDB-lite"/>
    </source>
</evidence>
<feature type="compositionally biased region" description="Basic and acidic residues" evidence="1">
    <location>
        <begin position="1"/>
        <end position="28"/>
    </location>
</feature>
<feature type="region of interest" description="Disordered" evidence="1">
    <location>
        <begin position="1"/>
        <end position="61"/>
    </location>
</feature>
<feature type="compositionally biased region" description="Basic and acidic residues" evidence="1">
    <location>
        <begin position="35"/>
        <end position="48"/>
    </location>
</feature>
<dbReference type="Proteomes" id="UP001642360">
    <property type="component" value="Unassembled WGS sequence"/>
</dbReference>
<gene>
    <name evidence="2" type="ORF">ILEXP_LOCUS55150</name>
</gene>
<keyword evidence="3" id="KW-1185">Reference proteome</keyword>
<proteinExistence type="predicted"/>
<dbReference type="EMBL" id="CAUOFW020009083">
    <property type="protein sequence ID" value="CAK9184802.1"/>
    <property type="molecule type" value="Genomic_DNA"/>
</dbReference>